<dbReference type="InterPro" id="IPR011990">
    <property type="entry name" value="TPR-like_helical_dom_sf"/>
</dbReference>
<dbReference type="KEGG" id="csee:C10C_0633"/>
<reference evidence="3" key="1">
    <citation type="submission" date="2017-11" db="EMBL/GenBank/DDBJ databases">
        <authorList>
            <person name="Seth-Smith MB H."/>
        </authorList>
    </citation>
    <scope>NUCLEOTIDE SEQUENCE [LARGE SCALE GENOMIC DNA]</scope>
</reference>
<dbReference type="InterPro" id="IPR019734">
    <property type="entry name" value="TPR_rpt"/>
</dbReference>
<dbReference type="PROSITE" id="PS51257">
    <property type="entry name" value="PROKAR_LIPOPROTEIN"/>
    <property type="match status" value="1"/>
</dbReference>
<name>A0A2R8FBZ8_9CHLA</name>
<dbReference type="Gene3D" id="1.25.40.10">
    <property type="entry name" value="Tetratricopeptide repeat domain"/>
    <property type="match status" value="2"/>
</dbReference>
<dbReference type="Proteomes" id="UP000244926">
    <property type="component" value="Chromosome I"/>
</dbReference>
<accession>A0A2R8FBZ8</accession>
<keyword evidence="2" id="KW-0449">Lipoprotein</keyword>
<dbReference type="SUPFAM" id="SSF48452">
    <property type="entry name" value="TPR-like"/>
    <property type="match status" value="1"/>
</dbReference>
<dbReference type="AlphaFoldDB" id="A0A2R8FBZ8"/>
<dbReference type="EMBL" id="LT993738">
    <property type="protein sequence ID" value="SPN73787.1"/>
    <property type="molecule type" value="Genomic_DNA"/>
</dbReference>
<dbReference type="PANTHER" id="PTHR37423:SF6">
    <property type="entry name" value="CELL DIVISION COORDINATOR CPOB"/>
    <property type="match status" value="1"/>
</dbReference>
<dbReference type="SMART" id="SM00028">
    <property type="entry name" value="TPR"/>
    <property type="match status" value="4"/>
</dbReference>
<sequence length="318" mass="36777">MKFLLYLPLLLVLTSFGCDAKPVSFEPFLGKLSTQRFEPRHSPEEYFAQGQALLKKGNLRKALICFGIIVHHFPQNALCSHAQYLLGVCYFKQDHPDLADKAFSAYLQRSDAEYSEELFQMKYMIAERFAHGKRKRLFLLEGFPKIENADEDALRIYDEILSAFPSKDLGAQALYSKADLLIIKKDFTEAIKTLKKLTLQFPLHVLSSEAFVRLSEIYLQQAKKEPHNIQYLHFAKLNEETMKKQHPNHPLNEIVSANVETMREHYARGLYTIGRFYEKKKKGEAASIYYRTAITNYPSTLLVAKCQKRLDRISKHTS</sequence>
<dbReference type="OrthoDB" id="20794at2"/>
<dbReference type="Pfam" id="PF13181">
    <property type="entry name" value="TPR_8"/>
    <property type="match status" value="1"/>
</dbReference>
<proteinExistence type="predicted"/>
<keyword evidence="1" id="KW-0732">Signal</keyword>
<keyword evidence="3" id="KW-1185">Reference proteome</keyword>
<evidence type="ECO:0000313" key="2">
    <source>
        <dbReference type="EMBL" id="SPN73787.1"/>
    </source>
</evidence>
<evidence type="ECO:0000256" key="1">
    <source>
        <dbReference type="SAM" id="SignalP"/>
    </source>
</evidence>
<evidence type="ECO:0000313" key="3">
    <source>
        <dbReference type="Proteomes" id="UP000244926"/>
    </source>
</evidence>
<gene>
    <name evidence="2" type="ORF">C10C_0633</name>
</gene>
<dbReference type="PANTHER" id="PTHR37423">
    <property type="entry name" value="SOLUBLE LYTIC MUREIN TRANSGLYCOSYLASE-RELATED"/>
    <property type="match status" value="1"/>
</dbReference>
<dbReference type="Pfam" id="PF13432">
    <property type="entry name" value="TPR_16"/>
    <property type="match status" value="2"/>
</dbReference>
<feature type="signal peptide" evidence="1">
    <location>
        <begin position="1"/>
        <end position="20"/>
    </location>
</feature>
<protein>
    <submittedName>
        <fullName evidence="2">DNA uptake lipoprotein,outer membrane assembly lipoprotein YfiO,Tetratricopeptide repeat</fullName>
    </submittedName>
</protein>
<organism evidence="2 3">
    <name type="scientific">Chlamydia serpentis</name>
    <dbReference type="NCBI Taxonomy" id="1967782"/>
    <lineage>
        <taxon>Bacteria</taxon>
        <taxon>Pseudomonadati</taxon>
        <taxon>Chlamydiota</taxon>
        <taxon>Chlamydiia</taxon>
        <taxon>Chlamydiales</taxon>
        <taxon>Chlamydiaceae</taxon>
        <taxon>Chlamydia/Chlamydophila group</taxon>
        <taxon>Chlamydia</taxon>
    </lineage>
</organism>
<feature type="chain" id="PRO_5015302609" evidence="1">
    <location>
        <begin position="21"/>
        <end position="318"/>
    </location>
</feature>
<dbReference type="RefSeq" id="WP_108896733.1">
    <property type="nucleotide sequence ID" value="NZ_LT993738.1"/>
</dbReference>